<feature type="signal peptide" evidence="1">
    <location>
        <begin position="1"/>
        <end position="22"/>
    </location>
</feature>
<evidence type="ECO:0000313" key="3">
    <source>
        <dbReference type="Proteomes" id="UP000676386"/>
    </source>
</evidence>
<reference evidence="2 3" key="1">
    <citation type="submission" date="2021-04" db="EMBL/GenBank/DDBJ databases">
        <title>Chitinophaga sp. nov., isolated from the rhizosphere soil.</title>
        <authorList>
            <person name="He S."/>
        </authorList>
    </citation>
    <scope>NUCLEOTIDE SEQUENCE [LARGE SCALE GENOMIC DNA]</scope>
    <source>
        <strain evidence="2 3">2R12</strain>
    </source>
</reference>
<accession>A0ABS5J865</accession>
<comment type="caution">
    <text evidence="2">The sequence shown here is derived from an EMBL/GenBank/DDBJ whole genome shotgun (WGS) entry which is preliminary data.</text>
</comment>
<sequence length="278" mass="30368">MKQYKKKGWQILMILAVLFAAACNKEVTMPEETAMGEVNFFFASTAVVDGANSAGSKGYMVLIDSRDSTYQPVPDLYHSIYPYIWHPDKTLPAYPRAGTEWIKFMRLAAGPRQLYLVDTAHHIVDSAQADLSPAHPTMVFWGDNRGQFRHIIAADPYTPEAGKIGIRIVNLSPFTGAVFVTLNKQVPAGLPASTTFMDHTGFIPVEFPAPASVNVKVYAVSDAGQSMARAVSDMIPGHAYTLLITGYTDSDAGSYTDPYTGKTISINTNFAVTVLKNF</sequence>
<feature type="chain" id="PRO_5046621956" evidence="1">
    <location>
        <begin position="23"/>
        <end position="278"/>
    </location>
</feature>
<keyword evidence="3" id="KW-1185">Reference proteome</keyword>
<protein>
    <submittedName>
        <fullName evidence="2">DUF4397 domain-containing protein</fullName>
    </submittedName>
</protein>
<keyword evidence="1" id="KW-0732">Signal</keyword>
<evidence type="ECO:0000313" key="2">
    <source>
        <dbReference type="EMBL" id="MBS0031404.1"/>
    </source>
</evidence>
<dbReference type="EMBL" id="JAGTXB010000022">
    <property type="protein sequence ID" value="MBS0031404.1"/>
    <property type="molecule type" value="Genomic_DNA"/>
</dbReference>
<dbReference type="RefSeq" id="WP_211976569.1">
    <property type="nucleotide sequence ID" value="NZ_CBFHAM010000100.1"/>
</dbReference>
<dbReference type="PROSITE" id="PS51257">
    <property type="entry name" value="PROKAR_LIPOPROTEIN"/>
    <property type="match status" value="1"/>
</dbReference>
<dbReference type="Proteomes" id="UP000676386">
    <property type="component" value="Unassembled WGS sequence"/>
</dbReference>
<evidence type="ECO:0000256" key="1">
    <source>
        <dbReference type="SAM" id="SignalP"/>
    </source>
</evidence>
<organism evidence="2 3">
    <name type="scientific">Chitinophaga hostae</name>
    <dbReference type="NCBI Taxonomy" id="2831022"/>
    <lineage>
        <taxon>Bacteria</taxon>
        <taxon>Pseudomonadati</taxon>
        <taxon>Bacteroidota</taxon>
        <taxon>Chitinophagia</taxon>
        <taxon>Chitinophagales</taxon>
        <taxon>Chitinophagaceae</taxon>
        <taxon>Chitinophaga</taxon>
    </lineage>
</organism>
<name>A0ABS5J865_9BACT</name>
<gene>
    <name evidence="2" type="ORF">KE626_29005</name>
</gene>
<proteinExistence type="predicted"/>